<dbReference type="NCBIfam" id="NF006091">
    <property type="entry name" value="PRK08243.1"/>
    <property type="match status" value="1"/>
</dbReference>
<keyword evidence="2" id="KW-0274">FAD</keyword>
<dbReference type="Gene3D" id="3.50.50.60">
    <property type="entry name" value="FAD/NAD(P)-binding domain"/>
    <property type="match status" value="1"/>
</dbReference>
<dbReference type="PANTHER" id="PTHR43004">
    <property type="entry name" value="TRK SYSTEM POTASSIUM UPTAKE PROTEIN"/>
    <property type="match status" value="1"/>
</dbReference>
<keyword evidence="4" id="KW-0503">Monooxygenase</keyword>
<keyword evidence="1" id="KW-0285">Flavoprotein</keyword>
<evidence type="ECO:0000256" key="2">
    <source>
        <dbReference type="ARBA" id="ARBA00022827"/>
    </source>
</evidence>
<sequence>MSETDETVENTTVVIVGGGVAGLALGTFLLRDGIDCVVLERQSRQYVEQRQRAGVVDSRAARMFRERGLADRVLGGVPFEPLLNFRVDGETRPLAYATDDRGDGRFCPQQVLVRNLIDVFLGEGGDLRFEAEDVTPEDVDGPRPRVRYRDGAGVTHTLDCAYVAGCDGDHGVSRASIPEGILTRHSHEYGYAWLTVLADAPANHQSMMAIHERGFAGQFARGPLASRFYLQCPLDTAVEEWTDDRVWEEVEARFGEPVAVRGPITAKTLVPLRSVVHDPMTYGGLYLLGDAAHLVPPMSAKGMNLALHDADVFAAAVLRKVSEGDASLLEAYSATCLKHVWNYQAFAAWFTDLMHDAGDVSYRGEFRRRLARAEFERLHGSESANRLFGEFLTGLN</sequence>
<dbReference type="InterPro" id="IPR036188">
    <property type="entry name" value="FAD/NAD-bd_sf"/>
</dbReference>
<evidence type="ECO:0000313" key="4">
    <source>
        <dbReference type="EMBL" id="SDG62629.1"/>
    </source>
</evidence>
<evidence type="ECO:0000313" key="5">
    <source>
        <dbReference type="Proteomes" id="UP000198614"/>
    </source>
</evidence>
<gene>
    <name evidence="4" type="ORF">SAMN05216260_12426</name>
</gene>
<dbReference type="PANTHER" id="PTHR43004:SF3">
    <property type="entry name" value="P-HYDROXYBENZOATE HYDROXYLASE"/>
    <property type="match status" value="1"/>
</dbReference>
<dbReference type="Gene3D" id="3.30.9.10">
    <property type="entry name" value="D-Amino Acid Oxidase, subunit A, domain 2"/>
    <property type="match status" value="1"/>
</dbReference>
<feature type="domain" description="FAD-binding" evidence="3">
    <location>
        <begin position="11"/>
        <end position="344"/>
    </location>
</feature>
<reference evidence="4 5" key="1">
    <citation type="submission" date="2016-10" db="EMBL/GenBank/DDBJ databases">
        <authorList>
            <person name="de Groot N.N."/>
        </authorList>
    </citation>
    <scope>NUCLEOTIDE SEQUENCE [LARGE SCALE GENOMIC DNA]</scope>
    <source>
        <strain evidence="4 5">CGMCC 4.1859</strain>
    </source>
</reference>
<dbReference type="AlphaFoldDB" id="A0A1G7VT77"/>
<dbReference type="PRINTS" id="PR00420">
    <property type="entry name" value="RNGMNOXGNASE"/>
</dbReference>
<dbReference type="SUPFAM" id="SSF54373">
    <property type="entry name" value="FAD-linked reductases, C-terminal domain"/>
    <property type="match status" value="1"/>
</dbReference>
<dbReference type="Proteomes" id="UP000198614">
    <property type="component" value="Unassembled WGS sequence"/>
</dbReference>
<accession>A0A1G7VT77</accession>
<organism evidence="4 5">
    <name type="scientific">Streptomyces griseoaurantiacus</name>
    <dbReference type="NCBI Taxonomy" id="68213"/>
    <lineage>
        <taxon>Bacteria</taxon>
        <taxon>Bacillati</taxon>
        <taxon>Actinomycetota</taxon>
        <taxon>Actinomycetes</taxon>
        <taxon>Kitasatosporales</taxon>
        <taxon>Streptomycetaceae</taxon>
        <taxon>Streptomyces</taxon>
        <taxon>Streptomyces aurantiacus group</taxon>
    </lineage>
</organism>
<evidence type="ECO:0000259" key="3">
    <source>
        <dbReference type="Pfam" id="PF01494"/>
    </source>
</evidence>
<dbReference type="InterPro" id="IPR050641">
    <property type="entry name" value="RIFMO-like"/>
</dbReference>
<dbReference type="SUPFAM" id="SSF51905">
    <property type="entry name" value="FAD/NAD(P)-binding domain"/>
    <property type="match status" value="1"/>
</dbReference>
<keyword evidence="4" id="KW-0560">Oxidoreductase</keyword>
<proteinExistence type="predicted"/>
<dbReference type="OrthoDB" id="9791689at2"/>
<name>A0A1G7VT77_9ACTN</name>
<dbReference type="GO" id="GO:0016709">
    <property type="term" value="F:oxidoreductase activity, acting on paired donors, with incorporation or reduction of molecular oxygen, NAD(P)H as one donor, and incorporation of one atom of oxygen"/>
    <property type="evidence" value="ECO:0007669"/>
    <property type="project" value="UniProtKB-ARBA"/>
</dbReference>
<dbReference type="Pfam" id="PF01494">
    <property type="entry name" value="FAD_binding_3"/>
    <property type="match status" value="1"/>
</dbReference>
<protein>
    <submittedName>
        <fullName evidence="4">p-hydroxybenzoate 3-monooxygenase</fullName>
    </submittedName>
</protein>
<dbReference type="GO" id="GO:0071949">
    <property type="term" value="F:FAD binding"/>
    <property type="evidence" value="ECO:0007669"/>
    <property type="project" value="InterPro"/>
</dbReference>
<evidence type="ECO:0000256" key="1">
    <source>
        <dbReference type="ARBA" id="ARBA00022630"/>
    </source>
</evidence>
<dbReference type="EMBL" id="FNAX01000024">
    <property type="protein sequence ID" value="SDG62629.1"/>
    <property type="molecule type" value="Genomic_DNA"/>
</dbReference>
<dbReference type="InterPro" id="IPR002938">
    <property type="entry name" value="FAD-bd"/>
</dbReference>